<name>A0A8S1JEP5_9CHLO</name>
<evidence type="ECO:0000313" key="3">
    <source>
        <dbReference type="Proteomes" id="UP000708148"/>
    </source>
</evidence>
<gene>
    <name evidence="2" type="ORF">OSTQU699_LOCUS9777</name>
</gene>
<sequence>MVREWLSGRPLYGVVNNAGVMAGFFCQTAKIEDYRRVVDVNYLGTVRVVKAFLPGLLEAGGRVVNVTSSTSLHAFPHYSAYTPTKHAVAAFSDCLRMELRSLGVAVVQVAPGAMRTPLLEGVVGGLKAEFERADHATIARMGKSFPQEFVSRLQAIIPAIAEDPRGAAGVIEGALRSRRPKAVYFVGRDTRGTDWPLSCLPHFLRDAALQRMMVMPGSN</sequence>
<dbReference type="GO" id="GO:0008202">
    <property type="term" value="P:steroid metabolic process"/>
    <property type="evidence" value="ECO:0007669"/>
    <property type="project" value="TreeGrafter"/>
</dbReference>
<dbReference type="PANTHER" id="PTHR43313">
    <property type="entry name" value="SHORT-CHAIN DEHYDROGENASE/REDUCTASE FAMILY 9C"/>
    <property type="match status" value="1"/>
</dbReference>
<accession>A0A8S1JEP5</accession>
<comment type="similarity">
    <text evidence="1">Belongs to the short-chain dehydrogenases/reductases (SDR) family.</text>
</comment>
<reference evidence="2" key="1">
    <citation type="submission" date="2020-12" db="EMBL/GenBank/DDBJ databases">
        <authorList>
            <person name="Iha C."/>
        </authorList>
    </citation>
    <scope>NUCLEOTIDE SEQUENCE</scope>
</reference>
<dbReference type="Gene3D" id="3.40.50.720">
    <property type="entry name" value="NAD(P)-binding Rossmann-like Domain"/>
    <property type="match status" value="1"/>
</dbReference>
<dbReference type="InterPro" id="IPR036291">
    <property type="entry name" value="NAD(P)-bd_dom_sf"/>
</dbReference>
<comment type="caution">
    <text evidence="2">The sequence shown here is derived from an EMBL/GenBank/DDBJ whole genome shotgun (WGS) entry which is preliminary data.</text>
</comment>
<keyword evidence="3" id="KW-1185">Reference proteome</keyword>
<dbReference type="Pfam" id="PF00106">
    <property type="entry name" value="adh_short"/>
    <property type="match status" value="1"/>
</dbReference>
<evidence type="ECO:0000256" key="1">
    <source>
        <dbReference type="RuleBase" id="RU000363"/>
    </source>
</evidence>
<dbReference type="PANTHER" id="PTHR43313:SF1">
    <property type="entry name" value="3BETA-HYDROXYSTEROID DEHYDROGENASE DHS-16"/>
    <property type="match status" value="1"/>
</dbReference>
<dbReference type="GO" id="GO:0016491">
    <property type="term" value="F:oxidoreductase activity"/>
    <property type="evidence" value="ECO:0007669"/>
    <property type="project" value="TreeGrafter"/>
</dbReference>
<dbReference type="InterPro" id="IPR002347">
    <property type="entry name" value="SDR_fam"/>
</dbReference>
<dbReference type="AlphaFoldDB" id="A0A8S1JEP5"/>
<proteinExistence type="inferred from homology"/>
<dbReference type="Proteomes" id="UP000708148">
    <property type="component" value="Unassembled WGS sequence"/>
</dbReference>
<dbReference type="PRINTS" id="PR00081">
    <property type="entry name" value="GDHRDH"/>
</dbReference>
<dbReference type="PRINTS" id="PR00080">
    <property type="entry name" value="SDRFAMILY"/>
</dbReference>
<evidence type="ECO:0000313" key="2">
    <source>
        <dbReference type="EMBL" id="CAD7704422.1"/>
    </source>
</evidence>
<dbReference type="SUPFAM" id="SSF51735">
    <property type="entry name" value="NAD(P)-binding Rossmann-fold domains"/>
    <property type="match status" value="1"/>
</dbReference>
<protein>
    <submittedName>
        <fullName evidence="2">Uncharacterized protein</fullName>
    </submittedName>
</protein>
<organism evidence="2 3">
    <name type="scientific">Ostreobium quekettii</name>
    <dbReference type="NCBI Taxonomy" id="121088"/>
    <lineage>
        <taxon>Eukaryota</taxon>
        <taxon>Viridiplantae</taxon>
        <taxon>Chlorophyta</taxon>
        <taxon>core chlorophytes</taxon>
        <taxon>Ulvophyceae</taxon>
        <taxon>TCBD clade</taxon>
        <taxon>Bryopsidales</taxon>
        <taxon>Ostreobineae</taxon>
        <taxon>Ostreobiaceae</taxon>
        <taxon>Ostreobium</taxon>
    </lineage>
</organism>
<dbReference type="OrthoDB" id="1669814at2759"/>
<dbReference type="EMBL" id="CAJHUC010002815">
    <property type="protein sequence ID" value="CAD7704422.1"/>
    <property type="molecule type" value="Genomic_DNA"/>
</dbReference>